<dbReference type="EMBL" id="JBHUMY010000038">
    <property type="protein sequence ID" value="MFD2663118.1"/>
    <property type="molecule type" value="Genomic_DNA"/>
</dbReference>
<protein>
    <submittedName>
        <fullName evidence="1">DUF2225 domain-containing protein</fullName>
    </submittedName>
</protein>
<name>A0ABW5R2T6_9BACL</name>
<dbReference type="InterPro" id="IPR011990">
    <property type="entry name" value="TPR-like_helical_dom_sf"/>
</dbReference>
<keyword evidence="2" id="KW-1185">Reference proteome</keyword>
<sequence>MEIEPLYRIQVACPCCSKPFMTSRVRSSFKRALRTDTDFCGHYRERANPDYYVVRVCPACGYASTENSLAKLSARQRQAYEERLGSKWVGRDYGGERTANQAIECYKLALMTSQAVGENDRLIAGILHHLAWLYRELGDTEAEMKFMRFALDAYVKVYEEGDGSGSDARLMYLIGELNRRLGDRNEAVRWFSRVVRDERIVDSAMIRACREQWQLIREEQAGPGQPLQAGDGSGR</sequence>
<dbReference type="Gene3D" id="1.25.40.10">
    <property type="entry name" value="Tetratricopeptide repeat domain"/>
    <property type="match status" value="1"/>
</dbReference>
<dbReference type="RefSeq" id="WP_379278523.1">
    <property type="nucleotide sequence ID" value="NZ_JBHUGT010000007.1"/>
</dbReference>
<proteinExistence type="predicted"/>
<gene>
    <name evidence="1" type="ORF">ACFSW5_22935</name>
</gene>
<comment type="caution">
    <text evidence="1">The sequence shown here is derived from an EMBL/GenBank/DDBJ whole genome shotgun (WGS) entry which is preliminary data.</text>
</comment>
<accession>A0ABW5R2T6</accession>
<dbReference type="SUPFAM" id="SSF48452">
    <property type="entry name" value="TPR-like"/>
    <property type="match status" value="1"/>
</dbReference>
<reference evidence="2" key="1">
    <citation type="journal article" date="2019" name="Int. J. Syst. Evol. Microbiol.">
        <title>The Global Catalogue of Microorganisms (GCM) 10K type strain sequencing project: providing services to taxonomists for standard genome sequencing and annotation.</title>
        <authorList>
            <consortium name="The Broad Institute Genomics Platform"/>
            <consortium name="The Broad Institute Genome Sequencing Center for Infectious Disease"/>
            <person name="Wu L."/>
            <person name="Ma J."/>
        </authorList>
    </citation>
    <scope>NUCLEOTIDE SEQUENCE [LARGE SCALE GENOMIC DNA]</scope>
    <source>
        <strain evidence="2">TISTR 1827</strain>
    </source>
</reference>
<evidence type="ECO:0000313" key="2">
    <source>
        <dbReference type="Proteomes" id="UP001597493"/>
    </source>
</evidence>
<organism evidence="1 2">
    <name type="scientific">Paenibacillus thailandensis</name>
    <dbReference type="NCBI Taxonomy" id="393250"/>
    <lineage>
        <taxon>Bacteria</taxon>
        <taxon>Bacillati</taxon>
        <taxon>Bacillota</taxon>
        <taxon>Bacilli</taxon>
        <taxon>Bacillales</taxon>
        <taxon>Paenibacillaceae</taxon>
        <taxon>Paenibacillus</taxon>
    </lineage>
</organism>
<dbReference type="Proteomes" id="UP001597493">
    <property type="component" value="Unassembled WGS sequence"/>
</dbReference>
<dbReference type="Pfam" id="PF09986">
    <property type="entry name" value="DUF2225"/>
    <property type="match status" value="1"/>
</dbReference>
<dbReference type="InterPro" id="IPR018708">
    <property type="entry name" value="DUF2225"/>
</dbReference>
<evidence type="ECO:0000313" key="1">
    <source>
        <dbReference type="EMBL" id="MFD2663118.1"/>
    </source>
</evidence>